<keyword evidence="2" id="KW-1133">Transmembrane helix</keyword>
<name>A0AAN9YZ73_9ORTH</name>
<keyword evidence="4" id="KW-1185">Reference proteome</keyword>
<keyword evidence="2" id="KW-0812">Transmembrane</keyword>
<protein>
    <submittedName>
        <fullName evidence="3">Uncharacterized protein</fullName>
    </submittedName>
</protein>
<dbReference type="AlphaFoldDB" id="A0AAN9YZ73"/>
<reference evidence="3 4" key="1">
    <citation type="submission" date="2024-03" db="EMBL/GenBank/DDBJ databases">
        <title>The genome assembly and annotation of the cricket Gryllus longicercus Weissman &amp; Gray.</title>
        <authorList>
            <person name="Szrajer S."/>
            <person name="Gray D."/>
            <person name="Ylla G."/>
        </authorList>
    </citation>
    <scope>NUCLEOTIDE SEQUENCE [LARGE SCALE GENOMIC DNA]</scope>
    <source>
        <strain evidence="3">DAG 2021-001</strain>
        <tissue evidence="3">Whole body minus gut</tissue>
    </source>
</reference>
<feature type="region of interest" description="Disordered" evidence="1">
    <location>
        <begin position="130"/>
        <end position="150"/>
    </location>
</feature>
<dbReference type="EMBL" id="JAZDUA010000765">
    <property type="protein sequence ID" value="KAK7789397.1"/>
    <property type="molecule type" value="Genomic_DNA"/>
</dbReference>
<evidence type="ECO:0000313" key="3">
    <source>
        <dbReference type="EMBL" id="KAK7789397.1"/>
    </source>
</evidence>
<evidence type="ECO:0000256" key="1">
    <source>
        <dbReference type="SAM" id="MobiDB-lite"/>
    </source>
</evidence>
<accession>A0AAN9YZ73</accession>
<feature type="transmembrane region" description="Helical" evidence="2">
    <location>
        <begin position="45"/>
        <end position="69"/>
    </location>
</feature>
<proteinExistence type="predicted"/>
<sequence length="191" mass="20518">MGVLVVNTFCLIFTTCSIRRLSRGTSMVERARAEKLASSRGFRSAVLYVKLLLTAGVVELAVEGVAWGARSRRFHGSSEWAEDFAAQSAFVFAIVGTCIDVARAAAVLWLCVGRCDRLSFLRSQAKASAPPAPRKVKSAPSLQPATPTPAADLVIQSPPVCNVLPSPYTETSHPIFAESPDAFGKSFMTRL</sequence>
<comment type="caution">
    <text evidence="3">The sequence shown here is derived from an EMBL/GenBank/DDBJ whole genome shotgun (WGS) entry which is preliminary data.</text>
</comment>
<evidence type="ECO:0000256" key="2">
    <source>
        <dbReference type="SAM" id="Phobius"/>
    </source>
</evidence>
<dbReference type="Proteomes" id="UP001378592">
    <property type="component" value="Unassembled WGS sequence"/>
</dbReference>
<keyword evidence="2" id="KW-0472">Membrane</keyword>
<feature type="transmembrane region" description="Helical" evidence="2">
    <location>
        <begin position="89"/>
        <end position="112"/>
    </location>
</feature>
<gene>
    <name evidence="3" type="ORF">R5R35_006944</name>
</gene>
<organism evidence="3 4">
    <name type="scientific">Gryllus longicercus</name>
    <dbReference type="NCBI Taxonomy" id="2509291"/>
    <lineage>
        <taxon>Eukaryota</taxon>
        <taxon>Metazoa</taxon>
        <taxon>Ecdysozoa</taxon>
        <taxon>Arthropoda</taxon>
        <taxon>Hexapoda</taxon>
        <taxon>Insecta</taxon>
        <taxon>Pterygota</taxon>
        <taxon>Neoptera</taxon>
        <taxon>Polyneoptera</taxon>
        <taxon>Orthoptera</taxon>
        <taxon>Ensifera</taxon>
        <taxon>Gryllidea</taxon>
        <taxon>Grylloidea</taxon>
        <taxon>Gryllidae</taxon>
        <taxon>Gryllinae</taxon>
        <taxon>Gryllus</taxon>
    </lineage>
</organism>
<evidence type="ECO:0000313" key="4">
    <source>
        <dbReference type="Proteomes" id="UP001378592"/>
    </source>
</evidence>